<evidence type="ECO:0000256" key="3">
    <source>
        <dbReference type="ARBA" id="ARBA00022692"/>
    </source>
</evidence>
<dbReference type="Proteomes" id="UP000253929">
    <property type="component" value="Chromosome"/>
</dbReference>
<sequence>MVKVQLLKIPSHLIVAGSSWLSKIIIAGVQLASISYLISILGEEKYAIFSLLTGLLVWCSAVDFGIGTGLQNYISECRAKNKSYDAYIKSALHLSFIAIIFFIALFYIFSGVISAKYLSSFHEVLQDKTRMLFFTSCLVFSSIGIGAIAYKILFAELVGWKANLLNALSYMIGMLGLLYIYYRGISVDIKLSLIVLYLPVGMISLCYIVYRYIKLYHVKTTKSHYIAILRRSSGFFLFTLLSIVVLQTDYMVISQRLTPADIVQYTVTMKIFGLVFFIYTAILQALWPICAELRVKQQWKKLNKMIGVNILLGSLYVVGCTIFIYLFKEQIFSVIAKDINYQVSILSFMLIGIYFCIRVWCDTYAMLLQSMNYLKILWILVPLQAIIGGIAQWYFSSTLGISGVLLGLIISFALTVFWGLPLTYLIKANKG</sequence>
<feature type="transmembrane region" description="Helical" evidence="7">
    <location>
        <begin position="194"/>
        <end position="213"/>
    </location>
</feature>
<dbReference type="AlphaFoldDB" id="A0A345JME9"/>
<feature type="transmembrane region" description="Helical" evidence="7">
    <location>
        <begin position="47"/>
        <end position="70"/>
    </location>
</feature>
<reference evidence="8 9" key="1">
    <citation type="submission" date="2016-11" db="EMBL/GenBank/DDBJ databases">
        <title>genome sequence of LSP 389/97, an isolate of the Spanish clone of Salmonella enterica 4,5,12,i:-.</title>
        <authorList>
            <person name="Rodicio M.R."/>
        </authorList>
    </citation>
    <scope>NUCLEOTIDE SEQUENCE [LARGE SCALE GENOMIC DNA]</scope>
    <source>
        <strain evidence="8 9">LSP 389/97</strain>
    </source>
</reference>
<feature type="transmembrane region" description="Helical" evidence="7">
    <location>
        <begin position="339"/>
        <end position="361"/>
    </location>
</feature>
<dbReference type="PANTHER" id="PTHR30250:SF11">
    <property type="entry name" value="O-ANTIGEN TRANSPORTER-RELATED"/>
    <property type="match status" value="1"/>
</dbReference>
<evidence type="ECO:0000313" key="9">
    <source>
        <dbReference type="Proteomes" id="UP000253929"/>
    </source>
</evidence>
<evidence type="ECO:0000256" key="6">
    <source>
        <dbReference type="ARBA" id="ARBA00049738"/>
    </source>
</evidence>
<keyword evidence="5 7" id="KW-0472">Membrane</keyword>
<evidence type="ECO:0000256" key="1">
    <source>
        <dbReference type="ARBA" id="ARBA00004651"/>
    </source>
</evidence>
<keyword evidence="2" id="KW-1003">Cell membrane</keyword>
<accession>A0A345JME9</accession>
<dbReference type="EMBL" id="CP018219">
    <property type="protein sequence ID" value="AXH25977.1"/>
    <property type="molecule type" value="Genomic_DNA"/>
</dbReference>
<evidence type="ECO:0000256" key="4">
    <source>
        <dbReference type="ARBA" id="ARBA00022989"/>
    </source>
</evidence>
<feature type="transmembrane region" description="Helical" evidence="7">
    <location>
        <begin position="133"/>
        <end position="152"/>
    </location>
</feature>
<feature type="transmembrane region" description="Helical" evidence="7">
    <location>
        <begin position="91"/>
        <end position="113"/>
    </location>
</feature>
<keyword evidence="3 7" id="KW-0812">Transmembrane</keyword>
<feature type="transmembrane region" description="Helical" evidence="7">
    <location>
        <begin position="308"/>
        <end position="327"/>
    </location>
</feature>
<keyword evidence="4 7" id="KW-1133">Transmembrane helix</keyword>
<gene>
    <name evidence="8" type="ORF">A5895_24425</name>
</gene>
<proteinExistence type="predicted"/>
<evidence type="ECO:0000256" key="2">
    <source>
        <dbReference type="ARBA" id="ARBA00022475"/>
    </source>
</evidence>
<evidence type="ECO:0000256" key="7">
    <source>
        <dbReference type="SAM" id="Phobius"/>
    </source>
</evidence>
<protein>
    <recommendedName>
        <fullName evidence="6">Putative O-antigen transporter</fullName>
    </recommendedName>
</protein>
<feature type="transmembrane region" description="Helical" evidence="7">
    <location>
        <begin position="20"/>
        <end position="41"/>
    </location>
</feature>
<feature type="transmembrane region" description="Helical" evidence="7">
    <location>
        <begin position="234"/>
        <end position="253"/>
    </location>
</feature>
<feature type="transmembrane region" description="Helical" evidence="7">
    <location>
        <begin position="265"/>
        <end position="287"/>
    </location>
</feature>
<feature type="transmembrane region" description="Helical" evidence="7">
    <location>
        <begin position="373"/>
        <end position="395"/>
    </location>
</feature>
<name>A0A345JME9_SALET</name>
<dbReference type="GO" id="GO:0005886">
    <property type="term" value="C:plasma membrane"/>
    <property type="evidence" value="ECO:0007669"/>
    <property type="project" value="UniProtKB-SubCell"/>
</dbReference>
<comment type="subcellular location">
    <subcellularLocation>
        <location evidence="1">Cell membrane</location>
        <topology evidence="1">Multi-pass membrane protein</topology>
    </subcellularLocation>
</comment>
<evidence type="ECO:0000256" key="5">
    <source>
        <dbReference type="ARBA" id="ARBA00023136"/>
    </source>
</evidence>
<organism evidence="8 9">
    <name type="scientific">Salmonella enterica I</name>
    <dbReference type="NCBI Taxonomy" id="59201"/>
    <lineage>
        <taxon>Bacteria</taxon>
        <taxon>Pseudomonadati</taxon>
        <taxon>Pseudomonadota</taxon>
        <taxon>Gammaproteobacteria</taxon>
        <taxon>Enterobacterales</taxon>
        <taxon>Enterobacteriaceae</taxon>
        <taxon>Salmonella</taxon>
    </lineage>
</organism>
<dbReference type="PANTHER" id="PTHR30250">
    <property type="entry name" value="PST FAMILY PREDICTED COLANIC ACID TRANSPORTER"/>
    <property type="match status" value="1"/>
</dbReference>
<dbReference type="InterPro" id="IPR050833">
    <property type="entry name" value="Poly_Biosynth_Transport"/>
</dbReference>
<feature type="transmembrane region" description="Helical" evidence="7">
    <location>
        <begin position="164"/>
        <end position="182"/>
    </location>
</feature>
<feature type="transmembrane region" description="Helical" evidence="7">
    <location>
        <begin position="401"/>
        <end position="426"/>
    </location>
</feature>
<dbReference type="CDD" id="cd12082">
    <property type="entry name" value="MATE_like"/>
    <property type="match status" value="1"/>
</dbReference>
<evidence type="ECO:0000313" key="8">
    <source>
        <dbReference type="EMBL" id="AXH25977.1"/>
    </source>
</evidence>